<proteinExistence type="predicted"/>
<dbReference type="Proteomes" id="UP000552587">
    <property type="component" value="Unassembled WGS sequence"/>
</dbReference>
<keyword evidence="3" id="KW-1185">Reference proteome</keyword>
<feature type="chain" id="PRO_5031029389" evidence="1">
    <location>
        <begin position="25"/>
        <end position="218"/>
    </location>
</feature>
<reference evidence="2 3" key="1">
    <citation type="submission" date="2020-07" db="EMBL/GenBank/DDBJ databases">
        <authorList>
            <person name="Xu S."/>
            <person name="Li A."/>
        </authorList>
    </citation>
    <scope>NUCLEOTIDE SEQUENCE [LARGE SCALE GENOMIC DNA]</scope>
    <source>
        <strain evidence="2 3">SG-8</strain>
    </source>
</reference>
<gene>
    <name evidence="2" type="ORF">H4F99_03710</name>
</gene>
<keyword evidence="1" id="KW-0732">Signal</keyword>
<dbReference type="PROSITE" id="PS51257">
    <property type="entry name" value="PROKAR_LIPOPROTEIN"/>
    <property type="match status" value="1"/>
</dbReference>
<protein>
    <submittedName>
        <fullName evidence="2">Uncharacterized protein</fullName>
    </submittedName>
</protein>
<evidence type="ECO:0000256" key="1">
    <source>
        <dbReference type="SAM" id="SignalP"/>
    </source>
</evidence>
<sequence length="218" mass="22520">MTRTTMLAALCVALVACQPSTPDAEVASDSNMVNEAPAALPDPVAAETANTGSESAGGEDGFSRTLELQGIRFDVQARDGTLTVTPSGLEATNEPMVSQIAGAVRDAEVADIDGNGSPEVYVFIEPMDAGGSAGLVAYASNNRKSLSAIYLPPLESDPALSEGYAGGSELAVVENRVALRYPIVGPQGEATGKTRQVSYRLAPGEAGWVLEKADVNEF</sequence>
<name>A0A7W3U260_9GAMM</name>
<dbReference type="EMBL" id="JACHTE010000002">
    <property type="protein sequence ID" value="MBB1087591.1"/>
    <property type="molecule type" value="Genomic_DNA"/>
</dbReference>
<evidence type="ECO:0000313" key="2">
    <source>
        <dbReference type="EMBL" id="MBB1087591.1"/>
    </source>
</evidence>
<organism evidence="2 3">
    <name type="scientific">Marilutibacter penaei</name>
    <dbReference type="NCBI Taxonomy" id="2759900"/>
    <lineage>
        <taxon>Bacteria</taxon>
        <taxon>Pseudomonadati</taxon>
        <taxon>Pseudomonadota</taxon>
        <taxon>Gammaproteobacteria</taxon>
        <taxon>Lysobacterales</taxon>
        <taxon>Lysobacteraceae</taxon>
        <taxon>Marilutibacter</taxon>
    </lineage>
</organism>
<feature type="signal peptide" evidence="1">
    <location>
        <begin position="1"/>
        <end position="24"/>
    </location>
</feature>
<evidence type="ECO:0000313" key="3">
    <source>
        <dbReference type="Proteomes" id="UP000552587"/>
    </source>
</evidence>
<comment type="caution">
    <text evidence="2">The sequence shown here is derived from an EMBL/GenBank/DDBJ whole genome shotgun (WGS) entry which is preliminary data.</text>
</comment>
<accession>A0A7W3U260</accession>
<dbReference type="RefSeq" id="WP_182668369.1">
    <property type="nucleotide sequence ID" value="NZ_JACHTE010000002.1"/>
</dbReference>
<dbReference type="AlphaFoldDB" id="A0A7W3U260"/>